<feature type="transmembrane region" description="Helical" evidence="1">
    <location>
        <begin position="160"/>
        <end position="186"/>
    </location>
</feature>
<feature type="transmembrane region" description="Helical" evidence="1">
    <location>
        <begin position="103"/>
        <end position="125"/>
    </location>
</feature>
<reference evidence="2 3" key="1">
    <citation type="submission" date="2018-12" db="EMBL/GenBank/DDBJ databases">
        <title>Lysinibacillus antri sp. nov., isolated from a cave soil.</title>
        <authorList>
            <person name="Narsing Rao M.P."/>
            <person name="Zhang H."/>
            <person name="Dong Z.-Y."/>
            <person name="Niu X.-K."/>
            <person name="Zhang K."/>
            <person name="Fang B.-Z."/>
            <person name="Kang Y.-Q."/>
            <person name="Xiao M."/>
            <person name="Li W.-J."/>
        </authorList>
    </citation>
    <scope>NUCLEOTIDE SEQUENCE [LARGE SCALE GENOMIC DNA]</scope>
    <source>
        <strain evidence="2 3">SYSU K30002</strain>
    </source>
</reference>
<name>A0A3S0PSL4_9BACI</name>
<feature type="transmembrane region" description="Helical" evidence="1">
    <location>
        <begin position="273"/>
        <end position="291"/>
    </location>
</feature>
<feature type="transmembrane region" description="Helical" evidence="1">
    <location>
        <begin position="20"/>
        <end position="40"/>
    </location>
</feature>
<feature type="transmembrane region" description="Helical" evidence="1">
    <location>
        <begin position="131"/>
        <end position="148"/>
    </location>
</feature>
<dbReference type="AlphaFoldDB" id="A0A3S0PSL4"/>
<evidence type="ECO:0008006" key="4">
    <source>
        <dbReference type="Google" id="ProtNLM"/>
    </source>
</evidence>
<accession>A0A3S0PSL4</accession>
<feature type="transmembrane region" description="Helical" evidence="1">
    <location>
        <begin position="74"/>
        <end position="96"/>
    </location>
</feature>
<dbReference type="Pfam" id="PF14264">
    <property type="entry name" value="Glucos_trans_II"/>
    <property type="match status" value="1"/>
</dbReference>
<proteinExistence type="predicted"/>
<feature type="transmembrane region" description="Helical" evidence="1">
    <location>
        <begin position="360"/>
        <end position="381"/>
    </location>
</feature>
<evidence type="ECO:0000256" key="1">
    <source>
        <dbReference type="SAM" id="Phobius"/>
    </source>
</evidence>
<comment type="caution">
    <text evidence="2">The sequence shown here is derived from an EMBL/GenBank/DDBJ whole genome shotgun (WGS) entry which is preliminary data.</text>
</comment>
<gene>
    <name evidence="2" type="ORF">EK386_01130</name>
</gene>
<keyword evidence="1" id="KW-1133">Transmembrane helix</keyword>
<feature type="transmembrane region" description="Helical" evidence="1">
    <location>
        <begin position="198"/>
        <end position="216"/>
    </location>
</feature>
<evidence type="ECO:0000313" key="3">
    <source>
        <dbReference type="Proteomes" id="UP000287910"/>
    </source>
</evidence>
<keyword evidence="3" id="KW-1185">Reference proteome</keyword>
<feature type="transmembrane region" description="Helical" evidence="1">
    <location>
        <begin position="332"/>
        <end position="348"/>
    </location>
</feature>
<feature type="transmembrane region" description="Helical" evidence="1">
    <location>
        <begin position="297"/>
        <end position="320"/>
    </location>
</feature>
<dbReference type="InterPro" id="IPR025686">
    <property type="entry name" value="Glucos_trans_II"/>
</dbReference>
<dbReference type="EMBL" id="RYYR01000001">
    <property type="protein sequence ID" value="RUL57052.1"/>
    <property type="molecule type" value="Genomic_DNA"/>
</dbReference>
<organism evidence="2 3">
    <name type="scientific">Lysinibacillus antri</name>
    <dbReference type="NCBI Taxonomy" id="2498145"/>
    <lineage>
        <taxon>Bacteria</taxon>
        <taxon>Bacillati</taxon>
        <taxon>Bacillota</taxon>
        <taxon>Bacilli</taxon>
        <taxon>Bacillales</taxon>
        <taxon>Bacillaceae</taxon>
        <taxon>Lysinibacillus</taxon>
    </lineage>
</organism>
<keyword evidence="1" id="KW-0812">Transmembrane</keyword>
<protein>
    <recommendedName>
        <fullName evidence="4">Glycosyltransferase RgtA/B/C/D-like domain-containing protein</fullName>
    </recommendedName>
</protein>
<keyword evidence="1" id="KW-0472">Membrane</keyword>
<dbReference type="Proteomes" id="UP000287910">
    <property type="component" value="Unassembled WGS sequence"/>
</dbReference>
<dbReference type="RefSeq" id="WP_126657166.1">
    <property type="nucleotide sequence ID" value="NZ_RYYR01000001.1"/>
</dbReference>
<evidence type="ECO:0000313" key="2">
    <source>
        <dbReference type="EMBL" id="RUL57052.1"/>
    </source>
</evidence>
<sequence>MERLLSYFDRKITRRMRLTFLITFFSGLFVHLYIITNGFVNRDTMYNYYSTQNMSGSGRFTLTYLAGISSYFDIHLVNGLLSIIYLALSVTLLVELLDIHSKLAISFTAILYTAFPTVAGILTYMFTADGYHLASLLAVLSIFFIKKINNSYISILIASLAIYVSIGSYQANLTLVLTLLLILFVVDMLDKNKFPLSFYVKSFASVFIGLGIYVIHFKWYEKYSEKGLTSYKGINESGNINVEHITRSLETSSNEMKSFLFNSGDFVNTFEKFNLVYFILLFIMFVIYIIVQKVNLINVIGLIVVIVLTPYITHIIFFISPGVEYHILMKQNLALLFIVGVVILDRFIKHTSITITSLNIVFTFSIFLVAFNNVIITNIYYEQFEDVNKHNEALMTQIAYDIRHLDGYNGDLKIITQGTLRNHLSVRDRYKKVPHNVGISSTIAYDTNTFVYYMNNEIGLKNEVKRNIREFIEKHKEEIDSLNTWPNQSSMKIIEDTIVINFE</sequence>